<feature type="domain" description="EamA" evidence="7">
    <location>
        <begin position="158"/>
        <end position="295"/>
    </location>
</feature>
<feature type="transmembrane region" description="Helical" evidence="6">
    <location>
        <begin position="101"/>
        <end position="120"/>
    </location>
</feature>
<evidence type="ECO:0000256" key="6">
    <source>
        <dbReference type="SAM" id="Phobius"/>
    </source>
</evidence>
<feature type="transmembrane region" description="Helical" evidence="6">
    <location>
        <begin position="127"/>
        <end position="144"/>
    </location>
</feature>
<feature type="transmembrane region" description="Helical" evidence="6">
    <location>
        <begin position="227"/>
        <end position="243"/>
    </location>
</feature>
<dbReference type="SUPFAM" id="SSF103481">
    <property type="entry name" value="Multidrug resistance efflux transporter EmrE"/>
    <property type="match status" value="2"/>
</dbReference>
<feature type="transmembrane region" description="Helical" evidence="6">
    <location>
        <begin position="255"/>
        <end position="274"/>
    </location>
</feature>
<feature type="transmembrane region" description="Helical" evidence="6">
    <location>
        <begin position="280"/>
        <end position="298"/>
    </location>
</feature>
<dbReference type="KEGG" id="apor:DDU33_10670"/>
<protein>
    <submittedName>
        <fullName evidence="8">EamA/RhaT family transporter</fullName>
    </submittedName>
</protein>
<feature type="transmembrane region" description="Helical" evidence="6">
    <location>
        <begin position="7"/>
        <end position="26"/>
    </location>
</feature>
<feature type="transmembrane region" description="Helical" evidence="6">
    <location>
        <begin position="69"/>
        <end position="89"/>
    </location>
</feature>
<comment type="subcellular location">
    <subcellularLocation>
        <location evidence="1">Cell membrane</location>
        <topology evidence="1">Multi-pass membrane protein</topology>
    </subcellularLocation>
</comment>
<dbReference type="PANTHER" id="PTHR32322:SF18">
    <property type="entry name" value="S-ADENOSYLMETHIONINE_S-ADENOSYLHOMOCYSTEINE TRANSPORTER"/>
    <property type="match status" value="1"/>
</dbReference>
<evidence type="ECO:0000313" key="9">
    <source>
        <dbReference type="Proteomes" id="UP000244920"/>
    </source>
</evidence>
<dbReference type="Pfam" id="PF00892">
    <property type="entry name" value="EamA"/>
    <property type="match status" value="2"/>
</dbReference>
<dbReference type="InterPro" id="IPR000620">
    <property type="entry name" value="EamA_dom"/>
</dbReference>
<feature type="domain" description="EamA" evidence="7">
    <location>
        <begin position="9"/>
        <end position="143"/>
    </location>
</feature>
<dbReference type="PANTHER" id="PTHR32322">
    <property type="entry name" value="INNER MEMBRANE TRANSPORTER"/>
    <property type="match status" value="1"/>
</dbReference>
<dbReference type="AlphaFoldDB" id="A0A2U8FLU5"/>
<feature type="transmembrane region" description="Helical" evidence="6">
    <location>
        <begin position="156"/>
        <end position="176"/>
    </location>
</feature>
<evidence type="ECO:0000256" key="5">
    <source>
        <dbReference type="ARBA" id="ARBA00023136"/>
    </source>
</evidence>
<dbReference type="Proteomes" id="UP000244920">
    <property type="component" value="Chromosome"/>
</dbReference>
<feature type="transmembrane region" description="Helical" evidence="6">
    <location>
        <begin position="188"/>
        <end position="207"/>
    </location>
</feature>
<dbReference type="InterPro" id="IPR037185">
    <property type="entry name" value="EmrE-like"/>
</dbReference>
<dbReference type="GO" id="GO:0005886">
    <property type="term" value="C:plasma membrane"/>
    <property type="evidence" value="ECO:0007669"/>
    <property type="project" value="UniProtKB-SubCell"/>
</dbReference>
<evidence type="ECO:0000313" key="8">
    <source>
        <dbReference type="EMBL" id="AWI51913.1"/>
    </source>
</evidence>
<evidence type="ECO:0000256" key="2">
    <source>
        <dbReference type="ARBA" id="ARBA00022475"/>
    </source>
</evidence>
<keyword evidence="5 6" id="KW-0472">Membrane</keyword>
<sequence length="300" mass="32937">MSKNPKLHLGYLSLVCATAFWGGNFVLGKLLSNAVPPITLTFLRWFPALLILLFCFSRPTVKAWHSLKSSLGIIWLLGILGVVIFPASLYQGLQKTTALNASLYLAVVPVLVLLLNLLIFRESIRPIILLGAILSLIGVVWLLSQGEWQRLLHLELNYGDLWAMGSAMSWAVYCCVIRFKPQNISNTVFLTMLVGLAVLSLLPAFIYELCQESAKLLPNLTASQWGGIAYLVIGPSILSYAFWNYGIAIVGNAKGAVMTNSTPLFAAIFSICFLDESIQPFHIISAILICLGVLICGYKK</sequence>
<evidence type="ECO:0000256" key="1">
    <source>
        <dbReference type="ARBA" id="ARBA00004651"/>
    </source>
</evidence>
<feature type="transmembrane region" description="Helical" evidence="6">
    <location>
        <begin position="38"/>
        <end position="57"/>
    </location>
</feature>
<keyword evidence="3 6" id="KW-0812">Transmembrane</keyword>
<dbReference type="InterPro" id="IPR050638">
    <property type="entry name" value="AA-Vitamin_Transporters"/>
</dbReference>
<evidence type="ECO:0000256" key="3">
    <source>
        <dbReference type="ARBA" id="ARBA00022692"/>
    </source>
</evidence>
<proteinExistence type="predicted"/>
<keyword evidence="2" id="KW-1003">Cell membrane</keyword>
<gene>
    <name evidence="8" type="ORF">DDU33_10670</name>
</gene>
<evidence type="ECO:0000259" key="7">
    <source>
        <dbReference type="Pfam" id="PF00892"/>
    </source>
</evidence>
<dbReference type="RefSeq" id="WP_108925146.1">
    <property type="nucleotide sequence ID" value="NZ_CP029206.1"/>
</dbReference>
<name>A0A2U8FLU5_9PAST</name>
<reference evidence="9" key="1">
    <citation type="submission" date="2018-05" db="EMBL/GenBank/DDBJ databases">
        <title>Complete genome sequence of Actinobacillus porcitonsillarum reference strain 9953L55 (CCUG 46996).</title>
        <authorList>
            <person name="Dona V."/>
            <person name="Perreten V."/>
        </authorList>
    </citation>
    <scope>NUCLEOTIDE SEQUENCE [LARGE SCALE GENOMIC DNA]</scope>
    <source>
        <strain evidence="9">9953L55</strain>
    </source>
</reference>
<organism evidence="8 9">
    <name type="scientific">Actinobacillus porcitonsillarum</name>
    <dbReference type="NCBI Taxonomy" id="189834"/>
    <lineage>
        <taxon>Bacteria</taxon>
        <taxon>Pseudomonadati</taxon>
        <taxon>Pseudomonadota</taxon>
        <taxon>Gammaproteobacteria</taxon>
        <taxon>Pasteurellales</taxon>
        <taxon>Pasteurellaceae</taxon>
        <taxon>Actinobacillus</taxon>
    </lineage>
</organism>
<keyword evidence="4 6" id="KW-1133">Transmembrane helix</keyword>
<accession>A0A2U8FLU5</accession>
<evidence type="ECO:0000256" key="4">
    <source>
        <dbReference type="ARBA" id="ARBA00022989"/>
    </source>
</evidence>
<dbReference type="EMBL" id="CP029206">
    <property type="protein sequence ID" value="AWI51913.1"/>
    <property type="molecule type" value="Genomic_DNA"/>
</dbReference>
<keyword evidence="9" id="KW-1185">Reference proteome</keyword>